<dbReference type="Proteomes" id="UP000008810">
    <property type="component" value="Chromosome 1"/>
</dbReference>
<dbReference type="EnsemblPlants" id="KQK18322">
    <property type="protein sequence ID" value="KQK18322"/>
    <property type="gene ID" value="BRADI_1g41691v3"/>
</dbReference>
<evidence type="ECO:0000256" key="1">
    <source>
        <dbReference type="SAM" id="MobiDB-lite"/>
    </source>
</evidence>
<sequence length="197" mass="20631">SLLFHNLHLQLRALVAGTSFDRASSSSDPPIQAHKITDSPNQLRESLLLRPDPVSRSGLLPAALQISAAAPSPPCCSRLLPSPFDPLPSPPVSLPPPTCSSSVCAAAPLPSARAPPSSPSSYPRRSPHIPPPALRRRPETRPGNGQRRVEQPATTAATLSSGGDALLGTEGGGILLFYLRYGLSTQDAAFKVQSKAL</sequence>
<name>A0A0Q3S075_BRADI</name>
<feature type="region of interest" description="Disordered" evidence="1">
    <location>
        <begin position="109"/>
        <end position="155"/>
    </location>
</feature>
<gene>
    <name evidence="2" type="ORF">BRADI_1g41691v3</name>
</gene>
<keyword evidence="4" id="KW-1185">Reference proteome</keyword>
<evidence type="ECO:0000313" key="2">
    <source>
        <dbReference type="EMBL" id="KQK18322.1"/>
    </source>
</evidence>
<evidence type="ECO:0000313" key="3">
    <source>
        <dbReference type="EnsemblPlants" id="KQK18322"/>
    </source>
</evidence>
<dbReference type="Gramene" id="KQK18322">
    <property type="protein sequence ID" value="KQK18322"/>
    <property type="gene ID" value="BRADI_1g41691v3"/>
</dbReference>
<evidence type="ECO:0000313" key="4">
    <source>
        <dbReference type="Proteomes" id="UP000008810"/>
    </source>
</evidence>
<reference evidence="2" key="2">
    <citation type="submission" date="2017-06" db="EMBL/GenBank/DDBJ databases">
        <title>WGS assembly of Brachypodium distachyon.</title>
        <authorList>
            <consortium name="The International Brachypodium Initiative"/>
            <person name="Lucas S."/>
            <person name="Harmon-Smith M."/>
            <person name="Lail K."/>
            <person name="Tice H."/>
            <person name="Grimwood J."/>
            <person name="Bruce D."/>
            <person name="Barry K."/>
            <person name="Shu S."/>
            <person name="Lindquist E."/>
            <person name="Wang M."/>
            <person name="Pitluck S."/>
            <person name="Vogel J.P."/>
            <person name="Garvin D.F."/>
            <person name="Mockler T.C."/>
            <person name="Schmutz J."/>
            <person name="Rokhsar D."/>
            <person name="Bevan M.W."/>
        </authorList>
    </citation>
    <scope>NUCLEOTIDE SEQUENCE</scope>
    <source>
        <strain evidence="2">Bd21</strain>
    </source>
</reference>
<proteinExistence type="predicted"/>
<dbReference type="InParanoid" id="A0A0Q3S075"/>
<dbReference type="ExpressionAtlas" id="A0A0Q3S075">
    <property type="expression patterns" value="baseline"/>
</dbReference>
<feature type="non-terminal residue" evidence="2">
    <location>
        <position position="1"/>
    </location>
</feature>
<dbReference type="EMBL" id="CM000880">
    <property type="protein sequence ID" value="KQK18322.1"/>
    <property type="molecule type" value="Genomic_DNA"/>
</dbReference>
<reference evidence="2 3" key="1">
    <citation type="journal article" date="2010" name="Nature">
        <title>Genome sequencing and analysis of the model grass Brachypodium distachyon.</title>
        <authorList>
            <consortium name="International Brachypodium Initiative"/>
        </authorList>
    </citation>
    <scope>NUCLEOTIDE SEQUENCE [LARGE SCALE GENOMIC DNA]</scope>
    <source>
        <strain evidence="2 3">Bd21</strain>
    </source>
</reference>
<accession>A0A0Q3S075</accession>
<protein>
    <submittedName>
        <fullName evidence="2 3">Uncharacterized protein</fullName>
    </submittedName>
</protein>
<dbReference type="AlphaFoldDB" id="A0A0Q3S075"/>
<organism evidence="2">
    <name type="scientific">Brachypodium distachyon</name>
    <name type="common">Purple false brome</name>
    <name type="synonym">Trachynia distachya</name>
    <dbReference type="NCBI Taxonomy" id="15368"/>
    <lineage>
        <taxon>Eukaryota</taxon>
        <taxon>Viridiplantae</taxon>
        <taxon>Streptophyta</taxon>
        <taxon>Embryophyta</taxon>
        <taxon>Tracheophyta</taxon>
        <taxon>Spermatophyta</taxon>
        <taxon>Magnoliopsida</taxon>
        <taxon>Liliopsida</taxon>
        <taxon>Poales</taxon>
        <taxon>Poaceae</taxon>
        <taxon>BOP clade</taxon>
        <taxon>Pooideae</taxon>
        <taxon>Stipodae</taxon>
        <taxon>Brachypodieae</taxon>
        <taxon>Brachypodium</taxon>
    </lineage>
</organism>
<feature type="compositionally biased region" description="Low complexity" evidence="1">
    <location>
        <begin position="109"/>
        <end position="124"/>
    </location>
</feature>
<reference evidence="3" key="3">
    <citation type="submission" date="2018-08" db="UniProtKB">
        <authorList>
            <consortium name="EnsemblPlants"/>
        </authorList>
    </citation>
    <scope>IDENTIFICATION</scope>
    <source>
        <strain evidence="3">cv. Bd21</strain>
    </source>
</reference>